<keyword evidence="3" id="KW-1185">Reference proteome</keyword>
<dbReference type="Proteomes" id="UP000654075">
    <property type="component" value="Unassembled WGS sequence"/>
</dbReference>
<dbReference type="Gene3D" id="3.30.40.220">
    <property type="match status" value="2"/>
</dbReference>
<comment type="caution">
    <text evidence="1">The sequence shown here is derived from an EMBL/GenBank/DDBJ whole genome shotgun (WGS) entry which is preliminary data.</text>
</comment>
<dbReference type="EMBL" id="CAJNNV010030948">
    <property type="protein sequence ID" value="CAE8634249.1"/>
    <property type="molecule type" value="Genomic_DNA"/>
</dbReference>
<organism evidence="1 3">
    <name type="scientific">Polarella glacialis</name>
    <name type="common">Dinoflagellate</name>
    <dbReference type="NCBI Taxonomy" id="89957"/>
    <lineage>
        <taxon>Eukaryota</taxon>
        <taxon>Sar</taxon>
        <taxon>Alveolata</taxon>
        <taxon>Dinophyceae</taxon>
        <taxon>Suessiales</taxon>
        <taxon>Suessiaceae</taxon>
        <taxon>Polarella</taxon>
    </lineage>
</organism>
<evidence type="ECO:0000313" key="2">
    <source>
        <dbReference type="EMBL" id="CAE8676318.1"/>
    </source>
</evidence>
<proteinExistence type="predicted"/>
<reference evidence="1" key="1">
    <citation type="submission" date="2021-02" db="EMBL/GenBank/DDBJ databases">
        <authorList>
            <person name="Dougan E. K."/>
            <person name="Rhodes N."/>
            <person name="Thang M."/>
            <person name="Chan C."/>
        </authorList>
    </citation>
    <scope>NUCLEOTIDE SEQUENCE</scope>
</reference>
<accession>A0A813H9K2</accession>
<evidence type="ECO:0000313" key="3">
    <source>
        <dbReference type="Proteomes" id="UP000654075"/>
    </source>
</evidence>
<sequence length="496" mass="55955">MMAVAMRLQTSTGRLLWFPTVQKTLLATGVRPVNCWHSAAHTQLCCLLAQRAYIAAGSVAVEEKPLAGKPAVPDLGHPMRREDACEPKSIDILQLQKLIAEARMLRTVSQKSRSGVRTPSDAGEWRCGDCGHFFPIEGFQSSSALSCVVGSCCRSCRMKRSLAYRRTLRGYVRCLISSARARSKQHGRPCTLVPDDILDMLWRQQGRCSYSGVAMETLLPHSHWRMSLERKVNTMGYCLENCILIAAEFNTSDYSRHPGVDASMVSGTAQWSGIKVRHVLAARSFNLDLQALLSDIEEAQAKPRRHAQSRVHRRLQNYDGEFHCSTCGTYKPEADFNKSHSRPHGIQIYCRGCSKARMVQHRSTLRGNISGLLDSARGRSIRREQAFTLQQEDMFEMLRSQRGRCYYSGVPMQYRQRHTDWRMSLERLDNLIGYTRQNCVLIAVEFNTSDQSRNKAVTEVFGTGQWSRCKAMHIWGEDSGDCRLYGTSEKAGASVK</sequence>
<dbReference type="AlphaFoldDB" id="A0A813H9K2"/>
<evidence type="ECO:0000313" key="1">
    <source>
        <dbReference type="EMBL" id="CAE8634249.1"/>
    </source>
</evidence>
<gene>
    <name evidence="1" type="ORF">PGLA1383_LOCUS49900</name>
    <name evidence="2" type="ORF">PGLA2088_LOCUS19812</name>
</gene>
<dbReference type="EMBL" id="CAJNNW010025227">
    <property type="protein sequence ID" value="CAE8676318.1"/>
    <property type="molecule type" value="Genomic_DNA"/>
</dbReference>
<dbReference type="Proteomes" id="UP000626109">
    <property type="component" value="Unassembled WGS sequence"/>
</dbReference>
<name>A0A813H9K2_POLGL</name>
<protein>
    <submittedName>
        <fullName evidence="1">Uncharacterized protein</fullName>
    </submittedName>
</protein>